<evidence type="ECO:0000259" key="8">
    <source>
        <dbReference type="Pfam" id="PF03458"/>
    </source>
</evidence>
<feature type="transmembrane region" description="Helical" evidence="7">
    <location>
        <begin position="192"/>
        <end position="213"/>
    </location>
</feature>
<dbReference type="InterPro" id="IPR005115">
    <property type="entry name" value="Gly_transporter"/>
</dbReference>
<evidence type="ECO:0000256" key="6">
    <source>
        <dbReference type="ARBA" id="ARBA00023136"/>
    </source>
</evidence>
<organism evidence="9 10">
    <name type="scientific">Kitasatospora indigofera</name>
    <dbReference type="NCBI Taxonomy" id="67307"/>
    <lineage>
        <taxon>Bacteria</taxon>
        <taxon>Bacillati</taxon>
        <taxon>Actinomycetota</taxon>
        <taxon>Actinomycetes</taxon>
        <taxon>Kitasatosporales</taxon>
        <taxon>Streptomycetaceae</taxon>
        <taxon>Kitasatospora</taxon>
    </lineage>
</organism>
<dbReference type="AlphaFoldDB" id="A0A919L2G2"/>
<feature type="transmembrane region" description="Helical" evidence="7">
    <location>
        <begin position="47"/>
        <end position="64"/>
    </location>
</feature>
<keyword evidence="4 7" id="KW-0812">Transmembrane</keyword>
<evidence type="ECO:0000256" key="2">
    <source>
        <dbReference type="ARBA" id="ARBA00008193"/>
    </source>
</evidence>
<keyword evidence="5 7" id="KW-1133">Transmembrane helix</keyword>
<evidence type="ECO:0000256" key="1">
    <source>
        <dbReference type="ARBA" id="ARBA00004651"/>
    </source>
</evidence>
<reference evidence="9" key="1">
    <citation type="journal article" date="2014" name="Int. J. Syst. Evol. Microbiol.">
        <title>Complete genome sequence of Corynebacterium casei LMG S-19264T (=DSM 44701T), isolated from a smear-ripened cheese.</title>
        <authorList>
            <consortium name="US DOE Joint Genome Institute (JGI-PGF)"/>
            <person name="Walter F."/>
            <person name="Albersmeier A."/>
            <person name="Kalinowski J."/>
            <person name="Ruckert C."/>
        </authorList>
    </citation>
    <scope>NUCLEOTIDE SEQUENCE</scope>
    <source>
        <strain evidence="9">JCM 4646</strain>
    </source>
</reference>
<gene>
    <name evidence="9" type="ORF">GCM10018781_67350</name>
</gene>
<comment type="similarity">
    <text evidence="2">Belongs to the UPF0126 family.</text>
</comment>
<dbReference type="GO" id="GO:0005886">
    <property type="term" value="C:plasma membrane"/>
    <property type="evidence" value="ECO:0007669"/>
    <property type="project" value="UniProtKB-SubCell"/>
</dbReference>
<dbReference type="EMBL" id="BNBO01000058">
    <property type="protein sequence ID" value="GHH82435.1"/>
    <property type="molecule type" value="Genomic_DNA"/>
</dbReference>
<keyword evidence="6 7" id="KW-0472">Membrane</keyword>
<evidence type="ECO:0000256" key="4">
    <source>
        <dbReference type="ARBA" id="ARBA00022692"/>
    </source>
</evidence>
<evidence type="ECO:0000256" key="7">
    <source>
        <dbReference type="SAM" id="Phobius"/>
    </source>
</evidence>
<evidence type="ECO:0000313" key="10">
    <source>
        <dbReference type="Proteomes" id="UP000617734"/>
    </source>
</evidence>
<feature type="transmembrane region" description="Helical" evidence="7">
    <location>
        <begin position="76"/>
        <end position="96"/>
    </location>
</feature>
<protein>
    <submittedName>
        <fullName evidence="9">UPF0126 membrane protein</fullName>
    </submittedName>
</protein>
<feature type="transmembrane region" description="Helical" evidence="7">
    <location>
        <begin position="20"/>
        <end position="40"/>
    </location>
</feature>
<dbReference type="PANTHER" id="PTHR30506">
    <property type="entry name" value="INNER MEMBRANE PROTEIN"/>
    <property type="match status" value="1"/>
</dbReference>
<dbReference type="Pfam" id="PF03458">
    <property type="entry name" value="Gly_transporter"/>
    <property type="match status" value="2"/>
</dbReference>
<comment type="caution">
    <text evidence="9">The sequence shown here is derived from an EMBL/GenBank/DDBJ whole genome shotgun (WGS) entry which is preliminary data.</text>
</comment>
<sequence>MVPGAGETGAVTSQIFPSDVQQTLDLVGIFVFALSGGLLAVRKNMDIFGICVLAEVTALGGGVMRDLVIGATPVAAFSNLGYFSTPLAAGLVVFFLHPQVERINRSVQTLDALGLGLFCVTGTAKAHDYGLGSVASVALGMVTAAGGGVMRDVLAQDIPSLLRWDREIYAVPALIGSAGTAVLIAVDHLTAATGTTAALTAFLLRMFALKFGWRAPRAWHRNGSRTSEE</sequence>
<evidence type="ECO:0000256" key="3">
    <source>
        <dbReference type="ARBA" id="ARBA00022475"/>
    </source>
</evidence>
<feature type="domain" description="Glycine transporter" evidence="8">
    <location>
        <begin position="109"/>
        <end position="183"/>
    </location>
</feature>
<comment type="subcellular location">
    <subcellularLocation>
        <location evidence="1">Cell membrane</location>
        <topology evidence="1">Multi-pass membrane protein</topology>
    </subcellularLocation>
</comment>
<name>A0A919L2G2_9ACTN</name>
<keyword evidence="10" id="KW-1185">Reference proteome</keyword>
<proteinExistence type="inferred from homology"/>
<dbReference type="Proteomes" id="UP000617734">
    <property type="component" value="Unassembled WGS sequence"/>
</dbReference>
<feature type="transmembrane region" description="Helical" evidence="7">
    <location>
        <begin position="168"/>
        <end position="186"/>
    </location>
</feature>
<evidence type="ECO:0000313" key="9">
    <source>
        <dbReference type="EMBL" id="GHH82435.1"/>
    </source>
</evidence>
<reference evidence="9" key="2">
    <citation type="submission" date="2020-09" db="EMBL/GenBank/DDBJ databases">
        <authorList>
            <person name="Sun Q."/>
            <person name="Ohkuma M."/>
        </authorList>
    </citation>
    <scope>NUCLEOTIDE SEQUENCE</scope>
    <source>
        <strain evidence="9">JCM 4646</strain>
    </source>
</reference>
<accession>A0A919L2G2</accession>
<evidence type="ECO:0000256" key="5">
    <source>
        <dbReference type="ARBA" id="ARBA00022989"/>
    </source>
</evidence>
<dbReference type="GeneID" id="95357004"/>
<dbReference type="PANTHER" id="PTHR30506:SF3">
    <property type="entry name" value="UPF0126 INNER MEMBRANE PROTEIN YADS-RELATED"/>
    <property type="match status" value="1"/>
</dbReference>
<feature type="domain" description="Glycine transporter" evidence="8">
    <location>
        <begin position="23"/>
        <end position="97"/>
    </location>
</feature>
<dbReference type="RefSeq" id="WP_190214706.1">
    <property type="nucleotide sequence ID" value="NZ_BNBO01000058.1"/>
</dbReference>
<keyword evidence="3" id="KW-1003">Cell membrane</keyword>